<dbReference type="EMBL" id="BARS01052121">
    <property type="protein sequence ID" value="GAG51579.1"/>
    <property type="molecule type" value="Genomic_DNA"/>
</dbReference>
<organism evidence="1">
    <name type="scientific">marine sediment metagenome</name>
    <dbReference type="NCBI Taxonomy" id="412755"/>
    <lineage>
        <taxon>unclassified sequences</taxon>
        <taxon>metagenomes</taxon>
        <taxon>ecological metagenomes</taxon>
    </lineage>
</organism>
<comment type="caution">
    <text evidence="1">The sequence shown here is derived from an EMBL/GenBank/DDBJ whole genome shotgun (WGS) entry which is preliminary data.</text>
</comment>
<accession>X0Y6Q0</accession>
<reference evidence="1" key="1">
    <citation type="journal article" date="2014" name="Front. Microbiol.">
        <title>High frequency of phylogenetically diverse reductive dehalogenase-homologous genes in deep subseafloor sedimentary metagenomes.</title>
        <authorList>
            <person name="Kawai M."/>
            <person name="Futagami T."/>
            <person name="Toyoda A."/>
            <person name="Takaki Y."/>
            <person name="Nishi S."/>
            <person name="Hori S."/>
            <person name="Arai W."/>
            <person name="Tsubouchi T."/>
            <person name="Morono Y."/>
            <person name="Uchiyama I."/>
            <person name="Ito T."/>
            <person name="Fujiyama A."/>
            <person name="Inagaki F."/>
            <person name="Takami H."/>
        </authorList>
    </citation>
    <scope>NUCLEOTIDE SEQUENCE</scope>
    <source>
        <strain evidence="1">Expedition CK06-06</strain>
    </source>
</reference>
<feature type="non-terminal residue" evidence="1">
    <location>
        <position position="1"/>
    </location>
</feature>
<protein>
    <submittedName>
        <fullName evidence="1">Uncharacterized protein</fullName>
    </submittedName>
</protein>
<sequence length="68" mass="7788">NSDRIIHVEIMLNQWQCIGASGGGSKTLTEQDAIRDNAFIKVRFAASRRGIHGYIDPFKLHEFKLFRL</sequence>
<proteinExistence type="predicted"/>
<dbReference type="AlphaFoldDB" id="X0Y6Q0"/>
<gene>
    <name evidence="1" type="ORF">S01H1_77540</name>
</gene>
<evidence type="ECO:0000313" key="1">
    <source>
        <dbReference type="EMBL" id="GAG51579.1"/>
    </source>
</evidence>
<name>X0Y6Q0_9ZZZZ</name>